<dbReference type="PANTHER" id="PTHR11462">
    <property type="entry name" value="JUN TRANSCRIPTION FACTOR-RELATED"/>
    <property type="match status" value="1"/>
</dbReference>
<dbReference type="EnsemblMetazoa" id="SMAR002341-RA">
    <property type="protein sequence ID" value="SMAR002341-PA"/>
    <property type="gene ID" value="SMAR002341"/>
</dbReference>
<dbReference type="Gene3D" id="1.20.5.170">
    <property type="match status" value="1"/>
</dbReference>
<evidence type="ECO:0000256" key="4">
    <source>
        <dbReference type="ARBA" id="ARBA00023163"/>
    </source>
</evidence>
<dbReference type="InterPro" id="IPR046347">
    <property type="entry name" value="bZIP_sf"/>
</dbReference>
<reference evidence="7" key="2">
    <citation type="submission" date="2015-02" db="UniProtKB">
        <authorList>
            <consortium name="EnsemblMetazoa"/>
        </authorList>
    </citation>
    <scope>IDENTIFICATION</scope>
</reference>
<dbReference type="InterPro" id="IPR004827">
    <property type="entry name" value="bZIP"/>
</dbReference>
<dbReference type="PANTHER" id="PTHR11462:SF35">
    <property type="entry name" value="TRANSCRIPTION FACTOR JRA"/>
    <property type="match status" value="1"/>
</dbReference>
<dbReference type="Pfam" id="PF00170">
    <property type="entry name" value="bZIP_1"/>
    <property type="match status" value="1"/>
</dbReference>
<dbReference type="GO" id="GO:0000981">
    <property type="term" value="F:DNA-binding transcription factor activity, RNA polymerase II-specific"/>
    <property type="evidence" value="ECO:0007669"/>
    <property type="project" value="TreeGrafter"/>
</dbReference>
<dbReference type="GO" id="GO:0000978">
    <property type="term" value="F:RNA polymerase II cis-regulatory region sequence-specific DNA binding"/>
    <property type="evidence" value="ECO:0007669"/>
    <property type="project" value="TreeGrafter"/>
</dbReference>
<organism evidence="7 8">
    <name type="scientific">Strigamia maritima</name>
    <name type="common">European centipede</name>
    <name type="synonym">Geophilus maritimus</name>
    <dbReference type="NCBI Taxonomy" id="126957"/>
    <lineage>
        <taxon>Eukaryota</taxon>
        <taxon>Metazoa</taxon>
        <taxon>Ecdysozoa</taxon>
        <taxon>Arthropoda</taxon>
        <taxon>Myriapoda</taxon>
        <taxon>Chilopoda</taxon>
        <taxon>Pleurostigmophora</taxon>
        <taxon>Geophilomorpha</taxon>
        <taxon>Linotaeniidae</taxon>
        <taxon>Strigamia</taxon>
    </lineage>
</organism>
<evidence type="ECO:0000313" key="7">
    <source>
        <dbReference type="EnsemblMetazoa" id="SMAR002341-PA"/>
    </source>
</evidence>
<dbReference type="GO" id="GO:0051726">
    <property type="term" value="P:regulation of cell cycle"/>
    <property type="evidence" value="ECO:0007669"/>
    <property type="project" value="TreeGrafter"/>
</dbReference>
<evidence type="ECO:0000256" key="5">
    <source>
        <dbReference type="SAM" id="Coils"/>
    </source>
</evidence>
<feature type="domain" description="BZIP" evidence="6">
    <location>
        <begin position="143"/>
        <end position="206"/>
    </location>
</feature>
<dbReference type="PROSITE" id="PS50217">
    <property type="entry name" value="BZIP"/>
    <property type="match status" value="1"/>
</dbReference>
<dbReference type="CDD" id="cd14696">
    <property type="entry name" value="bZIP_Jun"/>
    <property type="match status" value="1"/>
</dbReference>
<reference evidence="8" key="1">
    <citation type="submission" date="2011-05" db="EMBL/GenBank/DDBJ databases">
        <authorList>
            <person name="Richards S.R."/>
            <person name="Qu J."/>
            <person name="Jiang H."/>
            <person name="Jhangiani S.N."/>
            <person name="Agravi P."/>
            <person name="Goodspeed R."/>
            <person name="Gross S."/>
            <person name="Mandapat C."/>
            <person name="Jackson L."/>
            <person name="Mathew T."/>
            <person name="Pu L."/>
            <person name="Thornton R."/>
            <person name="Saada N."/>
            <person name="Wilczek-Boney K.B."/>
            <person name="Lee S."/>
            <person name="Kovar C."/>
            <person name="Wu Y."/>
            <person name="Scherer S.E."/>
            <person name="Worley K.C."/>
            <person name="Muzny D.M."/>
            <person name="Gibbs R."/>
        </authorList>
    </citation>
    <scope>NUCLEOTIDE SEQUENCE</scope>
    <source>
        <strain evidence="8">Brora</strain>
    </source>
</reference>
<accession>T1IMX4</accession>
<proteinExistence type="inferred from homology"/>
<dbReference type="PROSITE" id="PS00036">
    <property type="entry name" value="BZIP_BASIC"/>
    <property type="match status" value="1"/>
</dbReference>
<keyword evidence="5" id="KW-0175">Coiled coil</keyword>
<keyword evidence="4" id="KW-0804">Transcription</keyword>
<evidence type="ECO:0000259" key="6">
    <source>
        <dbReference type="PROSITE" id="PS50217"/>
    </source>
</evidence>
<dbReference type="HOGENOM" id="CLU_1262973_0_0_1"/>
<evidence type="ECO:0000256" key="3">
    <source>
        <dbReference type="ARBA" id="ARBA00023125"/>
    </source>
</evidence>
<dbReference type="GO" id="GO:0042127">
    <property type="term" value="P:regulation of cell population proliferation"/>
    <property type="evidence" value="ECO:0007669"/>
    <property type="project" value="TreeGrafter"/>
</dbReference>
<feature type="coiled-coil region" evidence="5">
    <location>
        <begin position="141"/>
        <end position="202"/>
    </location>
</feature>
<dbReference type="GO" id="GO:0005667">
    <property type="term" value="C:transcription regulator complex"/>
    <property type="evidence" value="ECO:0007669"/>
    <property type="project" value="TreeGrafter"/>
</dbReference>
<evidence type="ECO:0000313" key="8">
    <source>
        <dbReference type="Proteomes" id="UP000014500"/>
    </source>
</evidence>
<dbReference type="SMART" id="SM00338">
    <property type="entry name" value="BRLZ"/>
    <property type="match status" value="1"/>
</dbReference>
<dbReference type="eggNOG" id="KOG0837">
    <property type="taxonomic scope" value="Eukaryota"/>
</dbReference>
<name>T1IMX4_STRMM</name>
<dbReference type="EMBL" id="JH431097">
    <property type="status" value="NOT_ANNOTATED_CDS"/>
    <property type="molecule type" value="Genomic_DNA"/>
</dbReference>
<keyword evidence="3" id="KW-0238">DNA-binding</keyword>
<evidence type="ECO:0000256" key="1">
    <source>
        <dbReference type="ARBA" id="ARBA00006882"/>
    </source>
</evidence>
<evidence type="ECO:0000256" key="2">
    <source>
        <dbReference type="ARBA" id="ARBA00023015"/>
    </source>
</evidence>
<dbReference type="Proteomes" id="UP000014500">
    <property type="component" value="Unassembled WGS sequence"/>
</dbReference>
<protein>
    <recommendedName>
        <fullName evidence="6">BZIP domain-containing protein</fullName>
    </recommendedName>
</protein>
<dbReference type="PhylomeDB" id="T1IMX4"/>
<dbReference type="PRINTS" id="PR00043">
    <property type="entry name" value="LEUZIPPRJUN"/>
</dbReference>
<dbReference type="InterPro" id="IPR050946">
    <property type="entry name" value="AP-1_TF_bZIP"/>
</dbReference>
<dbReference type="AlphaFoldDB" id="T1IMX4"/>
<dbReference type="SUPFAM" id="SSF57959">
    <property type="entry name" value="Leucine zipper domain"/>
    <property type="match status" value="1"/>
</dbReference>
<dbReference type="STRING" id="126957.T1IMX4"/>
<dbReference type="InterPro" id="IPR002112">
    <property type="entry name" value="Leuzip_Jun"/>
</dbReference>
<sequence>MQTAMINQRKAQTFDFNNPQHASNTRKETNYDEPVVITPDDMDKLQLPSPELDELLLQLLHDSQYFPDSGHLPEIYLDSFVGSSRIESSANNGSESFYSDQIELESETASLSSDSDMQSSFFMFCNLKSEEMLMPLDVEYQEKLKMERKREKNRIAATKCRTKKLETIDIYQKRVEELKTINQELEEDLAKLKDTVRRLQIKVAMHVNIGCEMMVCDLI</sequence>
<comment type="similarity">
    <text evidence="1">Belongs to the bZIP family. Jun subfamily.</text>
</comment>
<keyword evidence="2" id="KW-0805">Transcription regulation</keyword>
<keyword evidence="8" id="KW-1185">Reference proteome</keyword>